<reference evidence="3" key="1">
    <citation type="submission" date="2019-06" db="EMBL/GenBank/DDBJ databases">
        <authorList>
            <person name="Deangelis K."/>
            <person name="Huntemann M."/>
            <person name="Clum A."/>
            <person name="Pillay M."/>
            <person name="Palaniappan K."/>
            <person name="Varghese N."/>
            <person name="Mikhailova N."/>
            <person name="Stamatis D."/>
            <person name="Reddy T."/>
            <person name="Daum C."/>
            <person name="Shapiro N."/>
            <person name="Ivanova N."/>
            <person name="Kyrpides N."/>
            <person name="Woyke T."/>
        </authorList>
    </citation>
    <scope>NUCLEOTIDE SEQUENCE [LARGE SCALE GENOMIC DNA]</scope>
    <source>
        <strain evidence="3">128R</strain>
    </source>
</reference>
<dbReference type="EMBL" id="VISQ01000001">
    <property type="protein sequence ID" value="TVZ68900.1"/>
    <property type="molecule type" value="Genomic_DNA"/>
</dbReference>
<proteinExistence type="predicted"/>
<sequence>MLQMLNNERRFEYEAPLKKAVTWPNTNRYFYKGIVSYCDSVNTHPERLKVVFVDFQLSNLLLFLDQDWLIYTACHRVILITDSHLLPLANYYKRIFHQIDSVIQGSGSSEDFFNQIDHVISGKRVLSPSKICFSSREICLLRTLTRGTSVRDLADRMQLSPKTVYAMRQNMLGKMGLTKMNDIFMQSISGSR</sequence>
<dbReference type="InterPro" id="IPR000792">
    <property type="entry name" value="Tscrpt_reg_LuxR_C"/>
</dbReference>
<evidence type="ECO:0000313" key="3">
    <source>
        <dbReference type="EMBL" id="TVZ68900.1"/>
    </source>
</evidence>
<organism evidence="3">
    <name type="scientific">Serratia fonticola</name>
    <dbReference type="NCBI Taxonomy" id="47917"/>
    <lineage>
        <taxon>Bacteria</taxon>
        <taxon>Pseudomonadati</taxon>
        <taxon>Pseudomonadota</taxon>
        <taxon>Gammaproteobacteria</taxon>
        <taxon>Enterobacterales</taxon>
        <taxon>Yersiniaceae</taxon>
        <taxon>Serratia</taxon>
    </lineage>
</organism>
<dbReference type="SMART" id="SM00421">
    <property type="entry name" value="HTH_LUXR"/>
    <property type="match status" value="1"/>
</dbReference>
<comment type="caution">
    <text evidence="3">The sequence shown here is derived from an EMBL/GenBank/DDBJ whole genome shotgun (WGS) entry which is preliminary data.</text>
</comment>
<name>A0A559T2R9_SERFO</name>
<dbReference type="PRINTS" id="PR00038">
    <property type="entry name" value="HTHLUXR"/>
</dbReference>
<gene>
    <name evidence="3" type="ORF">FHU10_1360</name>
</gene>
<keyword evidence="1" id="KW-0238">DNA-binding</keyword>
<dbReference type="InterPro" id="IPR016032">
    <property type="entry name" value="Sig_transdc_resp-reg_C-effctor"/>
</dbReference>
<dbReference type="AlphaFoldDB" id="A0A559T2R9"/>
<dbReference type="GO" id="GO:0006355">
    <property type="term" value="P:regulation of DNA-templated transcription"/>
    <property type="evidence" value="ECO:0007669"/>
    <property type="project" value="InterPro"/>
</dbReference>
<accession>A0A559T2R9</accession>
<dbReference type="Pfam" id="PF00196">
    <property type="entry name" value="GerE"/>
    <property type="match status" value="1"/>
</dbReference>
<feature type="domain" description="HTH luxR-type" evidence="2">
    <location>
        <begin position="130"/>
        <end position="187"/>
    </location>
</feature>
<evidence type="ECO:0000259" key="2">
    <source>
        <dbReference type="SMART" id="SM00421"/>
    </source>
</evidence>
<dbReference type="SUPFAM" id="SSF46894">
    <property type="entry name" value="C-terminal effector domain of the bipartite response regulators"/>
    <property type="match status" value="1"/>
</dbReference>
<dbReference type="Gene3D" id="1.10.10.10">
    <property type="entry name" value="Winged helix-like DNA-binding domain superfamily/Winged helix DNA-binding domain"/>
    <property type="match status" value="1"/>
</dbReference>
<dbReference type="GO" id="GO:0003677">
    <property type="term" value="F:DNA binding"/>
    <property type="evidence" value="ECO:0007669"/>
    <property type="project" value="UniProtKB-KW"/>
</dbReference>
<protein>
    <submittedName>
        <fullName evidence="3">Regulatory LuxR family protein</fullName>
    </submittedName>
</protein>
<evidence type="ECO:0000256" key="1">
    <source>
        <dbReference type="ARBA" id="ARBA00023125"/>
    </source>
</evidence>
<reference evidence="3" key="2">
    <citation type="submission" date="2019-08" db="EMBL/GenBank/DDBJ databases">
        <title>Investigation of anaerobic lignin degradation for improved lignocellulosic biofuels.</title>
        <authorList>
            <person name="Deangelis K.PhD."/>
        </authorList>
    </citation>
    <scope>NUCLEOTIDE SEQUENCE [LARGE SCALE GENOMIC DNA]</scope>
    <source>
        <strain evidence="3">128R</strain>
    </source>
</reference>
<dbReference type="InterPro" id="IPR036388">
    <property type="entry name" value="WH-like_DNA-bd_sf"/>
</dbReference>